<feature type="transmembrane region" description="Helical" evidence="1">
    <location>
        <begin position="218"/>
        <end position="238"/>
    </location>
</feature>
<gene>
    <name evidence="3" type="ORF">I4J89_04995</name>
</gene>
<accession>A0A931FV10</accession>
<keyword evidence="4" id="KW-1185">Reference proteome</keyword>
<proteinExistence type="predicted"/>
<dbReference type="CDD" id="cd03506">
    <property type="entry name" value="Delta6-FADS-like"/>
    <property type="match status" value="1"/>
</dbReference>
<feature type="transmembrane region" description="Helical" evidence="1">
    <location>
        <begin position="192"/>
        <end position="212"/>
    </location>
</feature>
<reference evidence="3" key="1">
    <citation type="submission" date="2020-11" db="EMBL/GenBank/DDBJ databases">
        <title>Isolation and identification of active actinomycetes.</title>
        <authorList>
            <person name="Sun X."/>
        </authorList>
    </citation>
    <scope>NUCLEOTIDE SEQUENCE</scope>
    <source>
        <strain evidence="3">NEAU-A11</strain>
    </source>
</reference>
<dbReference type="RefSeq" id="WP_196412608.1">
    <property type="nucleotide sequence ID" value="NZ_JADQTO010000002.1"/>
</dbReference>
<dbReference type="Proteomes" id="UP000598146">
    <property type="component" value="Unassembled WGS sequence"/>
</dbReference>
<name>A0A931FV10_9ACTN</name>
<keyword evidence="1" id="KW-1133">Transmembrane helix</keyword>
<organism evidence="3 4">
    <name type="scientific">Actinoplanes aureus</name>
    <dbReference type="NCBI Taxonomy" id="2792083"/>
    <lineage>
        <taxon>Bacteria</taxon>
        <taxon>Bacillati</taxon>
        <taxon>Actinomycetota</taxon>
        <taxon>Actinomycetes</taxon>
        <taxon>Micromonosporales</taxon>
        <taxon>Micromonosporaceae</taxon>
        <taxon>Actinoplanes</taxon>
    </lineage>
</organism>
<dbReference type="PANTHER" id="PTHR19353:SF19">
    <property type="entry name" value="DELTA(5) FATTY ACID DESATURASE C-RELATED"/>
    <property type="match status" value="1"/>
</dbReference>
<dbReference type="GO" id="GO:0016717">
    <property type="term" value="F:oxidoreductase activity, acting on paired donors, with oxidation of a pair of donors resulting in the reduction of molecular oxygen to two molecules of water"/>
    <property type="evidence" value="ECO:0007669"/>
    <property type="project" value="TreeGrafter"/>
</dbReference>
<evidence type="ECO:0000313" key="3">
    <source>
        <dbReference type="EMBL" id="MBG0560818.1"/>
    </source>
</evidence>
<protein>
    <submittedName>
        <fullName evidence="3">Acyl-CoA desaturase</fullName>
    </submittedName>
</protein>
<dbReference type="GO" id="GO:0016020">
    <property type="term" value="C:membrane"/>
    <property type="evidence" value="ECO:0007669"/>
    <property type="project" value="TreeGrafter"/>
</dbReference>
<dbReference type="EMBL" id="JADQTO010000002">
    <property type="protein sequence ID" value="MBG0560818.1"/>
    <property type="molecule type" value="Genomic_DNA"/>
</dbReference>
<feature type="transmembrane region" description="Helical" evidence="1">
    <location>
        <begin position="63"/>
        <end position="84"/>
    </location>
</feature>
<feature type="transmembrane region" description="Helical" evidence="1">
    <location>
        <begin position="35"/>
        <end position="57"/>
    </location>
</feature>
<dbReference type="GO" id="GO:0008610">
    <property type="term" value="P:lipid biosynthetic process"/>
    <property type="evidence" value="ECO:0007669"/>
    <property type="project" value="UniProtKB-ARBA"/>
</dbReference>
<evidence type="ECO:0000256" key="1">
    <source>
        <dbReference type="SAM" id="Phobius"/>
    </source>
</evidence>
<dbReference type="PIRSF" id="PIRSF015921">
    <property type="entry name" value="FA_sphinglp_des"/>
    <property type="match status" value="1"/>
</dbReference>
<sequence length="340" mass="37706">MTSALDRPRTAGSDFAALNRRITEAGLLERRPAYYAVRMTVVAVMFAAAWAAVFLIGSSWWQLAVAGFMGVAFSQVALLAHDVAHRQVFRTRRTSDLVGRSVGNVGVGMSYGWWVDKHTRHHNNPNHDDLDPDVQPELLIWATESALGRRGLKAFVARHQAGLFFPLLSLLSIDLRISSIKALRRPGMKHRALEAGLMALHLVTYVTVLLVVMSPWQALAFAAVHQAVFGVYLGMTFAPNHKGMPHPTGDEDYLRKQVLTSRNVAGGWLIDAALGGLNHQIEHHLFPAMPTPNLRKARPIVKAYCAQVGVPYVETGLVESYRQALRHLHEVGAPLRDKRR</sequence>
<dbReference type="InterPro" id="IPR005804">
    <property type="entry name" value="FA_desaturase_dom"/>
</dbReference>
<keyword evidence="1" id="KW-0812">Transmembrane</keyword>
<feature type="domain" description="Fatty acid desaturase" evidence="2">
    <location>
        <begin position="59"/>
        <end position="315"/>
    </location>
</feature>
<dbReference type="PANTHER" id="PTHR19353">
    <property type="entry name" value="FATTY ACID DESATURASE 2"/>
    <property type="match status" value="1"/>
</dbReference>
<comment type="caution">
    <text evidence="3">The sequence shown here is derived from an EMBL/GenBank/DDBJ whole genome shotgun (WGS) entry which is preliminary data.</text>
</comment>
<dbReference type="AlphaFoldDB" id="A0A931FV10"/>
<evidence type="ECO:0000313" key="4">
    <source>
        <dbReference type="Proteomes" id="UP000598146"/>
    </source>
</evidence>
<evidence type="ECO:0000259" key="2">
    <source>
        <dbReference type="Pfam" id="PF00487"/>
    </source>
</evidence>
<dbReference type="InterPro" id="IPR012171">
    <property type="entry name" value="Fatty_acid_desaturase"/>
</dbReference>
<keyword evidence="1" id="KW-0472">Membrane</keyword>
<dbReference type="Pfam" id="PF00487">
    <property type="entry name" value="FA_desaturase"/>
    <property type="match status" value="1"/>
</dbReference>